<evidence type="ECO:0000313" key="4">
    <source>
        <dbReference type="Proteomes" id="UP000823388"/>
    </source>
</evidence>
<sequence length="191" mass="21478">MENIGNCKEKGKGKDKIVCKAEWDNPEMTTFFCKIVVEEIHAGNRPLGTLNAKGYKNLWVKFLAQTGKDYTQKQLKNRWDNLETLYTFWESLWTDSGLGRNTELGTVTASDQWWEKNMKGTMQREKKALKYGPPICLQEMEFMFEKSHVSGLSACIPGEGGGDSIPNEDEGDGDIEETGGDQFTSATSTRS</sequence>
<dbReference type="Proteomes" id="UP000823388">
    <property type="component" value="Chromosome 6N"/>
</dbReference>
<evidence type="ECO:0000259" key="2">
    <source>
        <dbReference type="Pfam" id="PF12776"/>
    </source>
</evidence>
<evidence type="ECO:0000313" key="3">
    <source>
        <dbReference type="EMBL" id="KAG2580125.1"/>
    </source>
</evidence>
<evidence type="ECO:0000256" key="1">
    <source>
        <dbReference type="SAM" id="MobiDB-lite"/>
    </source>
</evidence>
<feature type="domain" description="Myb/SANT-like" evidence="2">
    <location>
        <begin position="25"/>
        <end position="116"/>
    </location>
</feature>
<proteinExistence type="predicted"/>
<dbReference type="Pfam" id="PF12776">
    <property type="entry name" value="Myb_DNA-bind_3"/>
    <property type="match status" value="1"/>
</dbReference>
<feature type="compositionally biased region" description="Acidic residues" evidence="1">
    <location>
        <begin position="166"/>
        <end position="179"/>
    </location>
</feature>
<dbReference type="PANTHER" id="PTHR47069:SF11">
    <property type="entry name" value="OS04G0275550 PROTEIN"/>
    <property type="match status" value="1"/>
</dbReference>
<name>A0A8T0R4J8_PANVG</name>
<feature type="region of interest" description="Disordered" evidence="1">
    <location>
        <begin position="155"/>
        <end position="191"/>
    </location>
</feature>
<dbReference type="PANTHER" id="PTHR47069">
    <property type="match status" value="1"/>
</dbReference>
<gene>
    <name evidence="3" type="ORF">PVAP13_6NG318400</name>
</gene>
<protein>
    <recommendedName>
        <fullName evidence="2">Myb/SANT-like domain-containing protein</fullName>
    </recommendedName>
</protein>
<dbReference type="EMBL" id="CM029048">
    <property type="protein sequence ID" value="KAG2580125.1"/>
    <property type="molecule type" value="Genomic_DNA"/>
</dbReference>
<keyword evidence="4" id="KW-1185">Reference proteome</keyword>
<organism evidence="3 4">
    <name type="scientific">Panicum virgatum</name>
    <name type="common">Blackwell switchgrass</name>
    <dbReference type="NCBI Taxonomy" id="38727"/>
    <lineage>
        <taxon>Eukaryota</taxon>
        <taxon>Viridiplantae</taxon>
        <taxon>Streptophyta</taxon>
        <taxon>Embryophyta</taxon>
        <taxon>Tracheophyta</taxon>
        <taxon>Spermatophyta</taxon>
        <taxon>Magnoliopsida</taxon>
        <taxon>Liliopsida</taxon>
        <taxon>Poales</taxon>
        <taxon>Poaceae</taxon>
        <taxon>PACMAD clade</taxon>
        <taxon>Panicoideae</taxon>
        <taxon>Panicodae</taxon>
        <taxon>Paniceae</taxon>
        <taxon>Panicinae</taxon>
        <taxon>Panicum</taxon>
        <taxon>Panicum sect. Hiantes</taxon>
    </lineage>
</organism>
<accession>A0A8T0R4J8</accession>
<comment type="caution">
    <text evidence="3">The sequence shown here is derived from an EMBL/GenBank/DDBJ whole genome shotgun (WGS) entry which is preliminary data.</text>
</comment>
<dbReference type="InterPro" id="IPR024752">
    <property type="entry name" value="Myb/SANT-like_dom"/>
</dbReference>
<feature type="compositionally biased region" description="Polar residues" evidence="1">
    <location>
        <begin position="182"/>
        <end position="191"/>
    </location>
</feature>
<dbReference type="AlphaFoldDB" id="A0A8T0R4J8"/>
<reference evidence="3" key="1">
    <citation type="submission" date="2020-05" db="EMBL/GenBank/DDBJ databases">
        <title>WGS assembly of Panicum virgatum.</title>
        <authorList>
            <person name="Lovell J.T."/>
            <person name="Jenkins J."/>
            <person name="Shu S."/>
            <person name="Juenger T.E."/>
            <person name="Schmutz J."/>
        </authorList>
    </citation>
    <scope>NUCLEOTIDE SEQUENCE</scope>
    <source>
        <strain evidence="3">AP13</strain>
    </source>
</reference>